<proteinExistence type="inferred from homology"/>
<organism evidence="6 7">
    <name type="scientific">Coemansia spiralis</name>
    <dbReference type="NCBI Taxonomy" id="417178"/>
    <lineage>
        <taxon>Eukaryota</taxon>
        <taxon>Fungi</taxon>
        <taxon>Fungi incertae sedis</taxon>
        <taxon>Zoopagomycota</taxon>
        <taxon>Kickxellomycotina</taxon>
        <taxon>Kickxellomycetes</taxon>
        <taxon>Kickxellales</taxon>
        <taxon>Kickxellaceae</taxon>
        <taxon>Coemansia</taxon>
    </lineage>
</organism>
<dbReference type="InterPro" id="IPR002347">
    <property type="entry name" value="SDR_fam"/>
</dbReference>
<reference evidence="6" key="1">
    <citation type="submission" date="2022-07" db="EMBL/GenBank/DDBJ databases">
        <title>Phylogenomic reconstructions and comparative analyses of Kickxellomycotina fungi.</title>
        <authorList>
            <person name="Reynolds N.K."/>
            <person name="Stajich J.E."/>
            <person name="Barry K."/>
            <person name="Grigoriev I.V."/>
            <person name="Crous P."/>
            <person name="Smith M.E."/>
        </authorList>
    </citation>
    <scope>NUCLEOTIDE SEQUENCE</scope>
    <source>
        <strain evidence="6">CBS 109367</strain>
    </source>
</reference>
<keyword evidence="7" id="KW-1185">Reference proteome</keyword>
<dbReference type="InterPro" id="IPR020904">
    <property type="entry name" value="Sc_DH/Rdtase_CS"/>
</dbReference>
<feature type="domain" description="Ketoreductase" evidence="5">
    <location>
        <begin position="86"/>
        <end position="265"/>
    </location>
</feature>
<evidence type="ECO:0000256" key="3">
    <source>
        <dbReference type="ARBA" id="ARBA00023002"/>
    </source>
</evidence>
<evidence type="ECO:0000313" key="6">
    <source>
        <dbReference type="EMBL" id="KAJ2688866.1"/>
    </source>
</evidence>
<dbReference type="GO" id="GO:0016616">
    <property type="term" value="F:oxidoreductase activity, acting on the CH-OH group of donors, NAD or NADP as acceptor"/>
    <property type="evidence" value="ECO:0007669"/>
    <property type="project" value="TreeGrafter"/>
</dbReference>
<dbReference type="PRINTS" id="PR00081">
    <property type="entry name" value="GDHRDH"/>
</dbReference>
<dbReference type="PANTHER" id="PTHR24322">
    <property type="entry name" value="PKSB"/>
    <property type="match status" value="1"/>
</dbReference>
<evidence type="ECO:0000256" key="4">
    <source>
        <dbReference type="RuleBase" id="RU000363"/>
    </source>
</evidence>
<evidence type="ECO:0000259" key="5">
    <source>
        <dbReference type="SMART" id="SM00822"/>
    </source>
</evidence>
<dbReference type="PRINTS" id="PR00080">
    <property type="entry name" value="SDRFAMILY"/>
</dbReference>
<dbReference type="Gene3D" id="3.40.50.720">
    <property type="entry name" value="NAD(P)-binding Rossmann-like Domain"/>
    <property type="match status" value="1"/>
</dbReference>
<gene>
    <name evidence="6" type="ORF">IWW39_001915</name>
</gene>
<dbReference type="Pfam" id="PF00106">
    <property type="entry name" value="adh_short"/>
    <property type="match status" value="1"/>
</dbReference>
<dbReference type="Proteomes" id="UP001151516">
    <property type="component" value="Unassembled WGS sequence"/>
</dbReference>
<dbReference type="PANTHER" id="PTHR24322:SF736">
    <property type="entry name" value="RETINOL DEHYDROGENASE 10"/>
    <property type="match status" value="1"/>
</dbReference>
<dbReference type="OrthoDB" id="10253736at2759"/>
<evidence type="ECO:0000256" key="1">
    <source>
        <dbReference type="ARBA" id="ARBA00006484"/>
    </source>
</evidence>
<evidence type="ECO:0000313" key="7">
    <source>
        <dbReference type="Proteomes" id="UP001151516"/>
    </source>
</evidence>
<dbReference type="PROSITE" id="PS00061">
    <property type="entry name" value="ADH_SHORT"/>
    <property type="match status" value="1"/>
</dbReference>
<dbReference type="SUPFAM" id="SSF51735">
    <property type="entry name" value="NAD(P)-binding Rossmann-fold domains"/>
    <property type="match status" value="1"/>
</dbReference>
<keyword evidence="3" id="KW-0560">Oxidoreductase</keyword>
<comment type="similarity">
    <text evidence="1 4">Belongs to the short-chain dehydrogenases/reductases (SDR) family.</text>
</comment>
<accession>A0A9W8GP26</accession>
<dbReference type="AlphaFoldDB" id="A0A9W8GP26"/>
<protein>
    <recommendedName>
        <fullName evidence="5">Ketoreductase domain-containing protein</fullName>
    </recommendedName>
</protein>
<dbReference type="SMART" id="SM00822">
    <property type="entry name" value="PKS_KR"/>
    <property type="match status" value="1"/>
</dbReference>
<keyword evidence="2" id="KW-0521">NADP</keyword>
<comment type="caution">
    <text evidence="6">The sequence shown here is derived from an EMBL/GenBank/DDBJ whole genome shotgun (WGS) entry which is preliminary data.</text>
</comment>
<dbReference type="InterPro" id="IPR036291">
    <property type="entry name" value="NAD(P)-bd_dom_sf"/>
</dbReference>
<sequence length="355" mass="37681">MTVANVPPSPSGVALGRNVDTVVGVVDTLTTSPVCALLVAANALMRGALASPWMGAYVALFAARAGSAWLQRRRLAARGPVDWAKQVILVTGGSHGIGLSLVQKLAKTGARVAVVSLAPMPEPAPSSVTQYLCDLADAQALEDVVDSVERELGPVTMLVNNAGTVCPLLVSEQSAADVERVARVNFVAPMLLTRRVLPAMLRPECARAHIVFVASVLAYIGVPQLATYTASKAGVALFQESLSLELRHRLDVGGRVRSTAVFPSKVASGMFGGLDLPQWLSPELEPELVADAIFCALRDGTDGEICLPVFAMVAPLYMCLPRAGRRLVHWLGNSLDSMRSFRGHDKPEVFQPLSK</sequence>
<evidence type="ECO:0000256" key="2">
    <source>
        <dbReference type="ARBA" id="ARBA00022857"/>
    </source>
</evidence>
<dbReference type="InterPro" id="IPR057326">
    <property type="entry name" value="KR_dom"/>
</dbReference>
<name>A0A9W8GP26_9FUNG</name>
<dbReference type="EMBL" id="JANBTX010000037">
    <property type="protein sequence ID" value="KAJ2688866.1"/>
    <property type="molecule type" value="Genomic_DNA"/>
</dbReference>